<dbReference type="Proteomes" id="UP001165090">
    <property type="component" value="Unassembled WGS sequence"/>
</dbReference>
<reference evidence="2 3" key="1">
    <citation type="journal article" date="2023" name="IScience">
        <title>Expanded male sex-determining region conserved during the evolution of homothallism in the green alga Volvox.</title>
        <authorList>
            <person name="Yamamoto K."/>
            <person name="Matsuzaki R."/>
            <person name="Mahakham W."/>
            <person name="Heman W."/>
            <person name="Sekimoto H."/>
            <person name="Kawachi M."/>
            <person name="Minakuchi Y."/>
            <person name="Toyoda A."/>
            <person name="Nozaki H."/>
        </authorList>
    </citation>
    <scope>NUCLEOTIDE SEQUENCE [LARGE SCALE GENOMIC DNA]</scope>
    <source>
        <strain evidence="2 3">NIES-4468</strain>
    </source>
</reference>
<name>A0ABQ5S4U2_9CHLO</name>
<proteinExistence type="predicted"/>
<evidence type="ECO:0000313" key="3">
    <source>
        <dbReference type="Proteomes" id="UP001165090"/>
    </source>
</evidence>
<feature type="region of interest" description="Disordered" evidence="1">
    <location>
        <begin position="163"/>
        <end position="226"/>
    </location>
</feature>
<organism evidence="2 3">
    <name type="scientific">Volvox africanus</name>
    <dbReference type="NCBI Taxonomy" id="51714"/>
    <lineage>
        <taxon>Eukaryota</taxon>
        <taxon>Viridiplantae</taxon>
        <taxon>Chlorophyta</taxon>
        <taxon>core chlorophytes</taxon>
        <taxon>Chlorophyceae</taxon>
        <taxon>CS clade</taxon>
        <taxon>Chlamydomonadales</taxon>
        <taxon>Volvocaceae</taxon>
        <taxon>Volvox</taxon>
    </lineage>
</organism>
<protein>
    <submittedName>
        <fullName evidence="2">Uncharacterized protein</fullName>
    </submittedName>
</protein>
<evidence type="ECO:0000313" key="2">
    <source>
        <dbReference type="EMBL" id="GLI64861.1"/>
    </source>
</evidence>
<feature type="compositionally biased region" description="Low complexity" evidence="1">
    <location>
        <begin position="210"/>
        <end position="226"/>
    </location>
</feature>
<keyword evidence="3" id="KW-1185">Reference proteome</keyword>
<feature type="compositionally biased region" description="Basic and acidic residues" evidence="1">
    <location>
        <begin position="186"/>
        <end position="209"/>
    </location>
</feature>
<comment type="caution">
    <text evidence="2">The sequence shown here is derived from an EMBL/GenBank/DDBJ whole genome shotgun (WGS) entry which is preliminary data.</text>
</comment>
<sequence>MTGLTAHIAQPSYGVLQPLRKQLQQPVMSMQAAAAAAAAAGIEPSLTVGRSTNVSSATCTTGAWPSSEDEGYEAILRSSLGSEGEGSVLNKSLRSLALTRYLCGKNPGDPGRSPEVGDAPPWAPPWDNLPPALDVVPRSYEGHNRGGFGGPASLSYGSEFEVMDSKGGGGDRNVAAGPPLGCTDGAGKEGGDGRGEGRDRRGAGVKEGARPPTTAEGTAGADDAGLDVGPSGCSPRMLHGGRLDLRVFVADSVRLAHRTAKSTSAGQRAHAERHWSLLQHAVQCGWPALVRLLLGLHERCTDGDVSDVSLLSGWQLEQLRSTPDVLVPADAALLHLAIGSGVPAVVDAVVTAVQLYGVSGPP</sequence>
<gene>
    <name evidence="2" type="ORF">VaNZ11_008247</name>
</gene>
<dbReference type="EMBL" id="BSDZ01000021">
    <property type="protein sequence ID" value="GLI64861.1"/>
    <property type="molecule type" value="Genomic_DNA"/>
</dbReference>
<feature type="region of interest" description="Disordered" evidence="1">
    <location>
        <begin position="106"/>
        <end position="127"/>
    </location>
</feature>
<evidence type="ECO:0000256" key="1">
    <source>
        <dbReference type="SAM" id="MobiDB-lite"/>
    </source>
</evidence>
<accession>A0ABQ5S4U2</accession>